<organism evidence="2 3">
    <name type="scientific">Curvularia clavata</name>
    <dbReference type="NCBI Taxonomy" id="95742"/>
    <lineage>
        <taxon>Eukaryota</taxon>
        <taxon>Fungi</taxon>
        <taxon>Dikarya</taxon>
        <taxon>Ascomycota</taxon>
        <taxon>Pezizomycotina</taxon>
        <taxon>Dothideomycetes</taxon>
        <taxon>Pleosporomycetidae</taxon>
        <taxon>Pleosporales</taxon>
        <taxon>Pleosporineae</taxon>
        <taxon>Pleosporaceae</taxon>
        <taxon>Curvularia</taxon>
    </lineage>
</organism>
<evidence type="ECO:0000313" key="2">
    <source>
        <dbReference type="EMBL" id="USP82325.1"/>
    </source>
</evidence>
<feature type="compositionally biased region" description="Basic and acidic residues" evidence="1">
    <location>
        <begin position="28"/>
        <end position="42"/>
    </location>
</feature>
<dbReference type="OrthoDB" id="3694161at2759"/>
<dbReference type="VEuPathDB" id="FungiDB:yc1106_09599"/>
<proteinExistence type="predicted"/>
<dbReference type="AlphaFoldDB" id="A0A9Q8ZIH5"/>
<sequence>MPLDQESKPSVAGAEPPTKKVKVTNKGSEIEQMRVIAEEARKPVILSSQPPQPSASRQGVSDKASIQRHPSAGKPILPRSNIEIANAVTTKQPLAVDYVTLQRMSENAIKAIQKRRQALELAIDAILPLMKKNHAVETAVIALQQQVEDCISETRKLKQFMHAAHTGGAKSRELKTFLTLASLCTNHTKTLKAEEREAPKAKTTNSDKKRGRDEESVQIARANNKTPAGMSSHDAKATIDHPPTKKQKTSSPKEESSSATPRESTPRTHTLLNIPIARSPRVASTVEVDKNLRQVAPKVIISTAQPRSGRHPRSGMGGGMKNFLKKYRLGPYSG</sequence>
<feature type="compositionally biased region" description="Basic and acidic residues" evidence="1">
    <location>
        <begin position="233"/>
        <end position="243"/>
    </location>
</feature>
<gene>
    <name evidence="2" type="ORF">yc1106_09599</name>
</gene>
<name>A0A9Q8ZIH5_CURCL</name>
<feature type="region of interest" description="Disordered" evidence="1">
    <location>
        <begin position="301"/>
        <end position="322"/>
    </location>
</feature>
<evidence type="ECO:0000256" key="1">
    <source>
        <dbReference type="SAM" id="MobiDB-lite"/>
    </source>
</evidence>
<feature type="region of interest" description="Disordered" evidence="1">
    <location>
        <begin position="191"/>
        <end position="276"/>
    </location>
</feature>
<keyword evidence="3" id="KW-1185">Reference proteome</keyword>
<reference evidence="2" key="1">
    <citation type="submission" date="2021-12" db="EMBL/GenBank/DDBJ databases">
        <title>Curvularia clavata genome.</title>
        <authorList>
            <person name="Cao Y."/>
        </authorList>
    </citation>
    <scope>NUCLEOTIDE SEQUENCE</scope>
    <source>
        <strain evidence="2">Yc1106</strain>
    </source>
</reference>
<dbReference type="Proteomes" id="UP001056012">
    <property type="component" value="Chromosome 8"/>
</dbReference>
<evidence type="ECO:0000313" key="3">
    <source>
        <dbReference type="Proteomes" id="UP001056012"/>
    </source>
</evidence>
<dbReference type="EMBL" id="CP089281">
    <property type="protein sequence ID" value="USP82325.1"/>
    <property type="molecule type" value="Genomic_DNA"/>
</dbReference>
<feature type="region of interest" description="Disordered" evidence="1">
    <location>
        <begin position="1"/>
        <end position="78"/>
    </location>
</feature>
<accession>A0A9Q8ZIH5</accession>
<feature type="compositionally biased region" description="Basic and acidic residues" evidence="1">
    <location>
        <begin position="191"/>
        <end position="215"/>
    </location>
</feature>
<protein>
    <submittedName>
        <fullName evidence="2">Uncharacterized protein</fullName>
    </submittedName>
</protein>